<gene>
    <name evidence="2" type="ORF">GCM10010832_01380</name>
</gene>
<sequence length="114" mass="13414">MLLTISLFANAQDVQNTNQDQQLRELIKIKKELTNSDKLKEFYKIQLYSGNLNDAEDVKKEFDDEFEISSTIKYETPNYKVWIGNFRTRLEADRAMLQISEVFESAFIIRPGRN</sequence>
<protein>
    <submittedName>
        <fullName evidence="2">Sporulation protein</fullName>
    </submittedName>
</protein>
<dbReference type="InterPro" id="IPR007730">
    <property type="entry name" value="SPOR-like_dom"/>
</dbReference>
<organism evidence="2 3">
    <name type="scientific">Psychroflexus planctonicus</name>
    <dbReference type="NCBI Taxonomy" id="1526575"/>
    <lineage>
        <taxon>Bacteria</taxon>
        <taxon>Pseudomonadati</taxon>
        <taxon>Bacteroidota</taxon>
        <taxon>Flavobacteriia</taxon>
        <taxon>Flavobacteriales</taxon>
        <taxon>Flavobacteriaceae</taxon>
        <taxon>Psychroflexus</taxon>
    </lineage>
</organism>
<evidence type="ECO:0000313" key="3">
    <source>
        <dbReference type="Proteomes" id="UP000599179"/>
    </source>
</evidence>
<evidence type="ECO:0000313" key="2">
    <source>
        <dbReference type="EMBL" id="GGE24429.1"/>
    </source>
</evidence>
<proteinExistence type="predicted"/>
<comment type="caution">
    <text evidence="2">The sequence shown here is derived from an EMBL/GenBank/DDBJ whole genome shotgun (WGS) entry which is preliminary data.</text>
</comment>
<dbReference type="EMBL" id="BMGM01000001">
    <property type="protein sequence ID" value="GGE24429.1"/>
    <property type="molecule type" value="Genomic_DNA"/>
</dbReference>
<name>A0ABQ1SDD1_9FLAO</name>
<dbReference type="Pfam" id="PF05036">
    <property type="entry name" value="SPOR"/>
    <property type="match status" value="1"/>
</dbReference>
<dbReference type="Gene3D" id="3.30.70.1070">
    <property type="entry name" value="Sporulation related repeat"/>
    <property type="match status" value="1"/>
</dbReference>
<dbReference type="Proteomes" id="UP000599179">
    <property type="component" value="Unassembled WGS sequence"/>
</dbReference>
<evidence type="ECO:0000259" key="1">
    <source>
        <dbReference type="Pfam" id="PF05036"/>
    </source>
</evidence>
<accession>A0ABQ1SDD1</accession>
<keyword evidence="3" id="KW-1185">Reference proteome</keyword>
<reference evidence="3" key="1">
    <citation type="journal article" date="2019" name="Int. J. Syst. Evol. Microbiol.">
        <title>The Global Catalogue of Microorganisms (GCM) 10K type strain sequencing project: providing services to taxonomists for standard genome sequencing and annotation.</title>
        <authorList>
            <consortium name="The Broad Institute Genomics Platform"/>
            <consortium name="The Broad Institute Genome Sequencing Center for Infectious Disease"/>
            <person name="Wu L."/>
            <person name="Ma J."/>
        </authorList>
    </citation>
    <scope>NUCLEOTIDE SEQUENCE [LARGE SCALE GENOMIC DNA]</scope>
    <source>
        <strain evidence="3">CGMCC 1.12931</strain>
    </source>
</reference>
<feature type="domain" description="SPOR" evidence="1">
    <location>
        <begin position="41"/>
        <end position="110"/>
    </location>
</feature>
<dbReference type="InterPro" id="IPR036680">
    <property type="entry name" value="SPOR-like_sf"/>
</dbReference>